<feature type="transmembrane region" description="Helical" evidence="6">
    <location>
        <begin position="178"/>
        <end position="199"/>
    </location>
</feature>
<feature type="transmembrane region" description="Helical" evidence="6">
    <location>
        <begin position="55"/>
        <end position="74"/>
    </location>
</feature>
<evidence type="ECO:0000256" key="2">
    <source>
        <dbReference type="ARBA" id="ARBA00022475"/>
    </source>
</evidence>
<name>A0A0S7B887_9CHLR</name>
<dbReference type="Proteomes" id="UP000055060">
    <property type="component" value="Unassembled WGS sequence"/>
</dbReference>
<dbReference type="AlphaFoldDB" id="A0A0S7B887"/>
<proteinExistence type="predicted"/>
<feature type="transmembrane region" description="Helical" evidence="6">
    <location>
        <begin position="80"/>
        <end position="98"/>
    </location>
</feature>
<dbReference type="EMBL" id="DF967972">
    <property type="protein sequence ID" value="GAP13724.1"/>
    <property type="molecule type" value="Genomic_DNA"/>
</dbReference>
<evidence type="ECO:0000256" key="1">
    <source>
        <dbReference type="ARBA" id="ARBA00004651"/>
    </source>
</evidence>
<dbReference type="CDD" id="cd06580">
    <property type="entry name" value="TM_PBP1_transp_TpRbsC_like"/>
    <property type="match status" value="1"/>
</dbReference>
<keyword evidence="8" id="KW-1185">Reference proteome</keyword>
<accession>A0A0S7B887</accession>
<feature type="transmembrane region" description="Helical" evidence="6">
    <location>
        <begin position="105"/>
        <end position="128"/>
    </location>
</feature>
<dbReference type="GO" id="GO:0022857">
    <property type="term" value="F:transmembrane transporter activity"/>
    <property type="evidence" value="ECO:0007669"/>
    <property type="project" value="InterPro"/>
</dbReference>
<keyword evidence="3 6" id="KW-0812">Transmembrane</keyword>
<evidence type="ECO:0000313" key="8">
    <source>
        <dbReference type="Proteomes" id="UP000055060"/>
    </source>
</evidence>
<evidence type="ECO:0000256" key="4">
    <source>
        <dbReference type="ARBA" id="ARBA00022989"/>
    </source>
</evidence>
<dbReference type="PANTHER" id="PTHR47089">
    <property type="entry name" value="ABC TRANSPORTER, PERMEASE PROTEIN"/>
    <property type="match status" value="1"/>
</dbReference>
<feature type="transmembrane region" description="Helical" evidence="6">
    <location>
        <begin position="5"/>
        <end position="25"/>
    </location>
</feature>
<protein>
    <submittedName>
        <fullName evidence="7">Nucleoside ABC transporter membrane protein</fullName>
    </submittedName>
</protein>
<evidence type="ECO:0000256" key="3">
    <source>
        <dbReference type="ARBA" id="ARBA00022692"/>
    </source>
</evidence>
<keyword evidence="5 6" id="KW-0472">Membrane</keyword>
<dbReference type="PANTHER" id="PTHR47089:SF1">
    <property type="entry name" value="GUANOSINE ABC TRANSPORTER PERMEASE PROTEIN NUPP"/>
    <property type="match status" value="1"/>
</dbReference>
<reference evidence="7" key="1">
    <citation type="submission" date="2015-07" db="EMBL/GenBank/DDBJ databases">
        <title>Draft Genome Sequences of Anaerolinea thermolimosa IMO-1, Bellilinea caldifistulae GOMI-1, Leptolinea tardivitalis YMTK-2, Levilinea saccharolytica KIBI-1,Longilinea arvoryzae KOME-1, Previously Described as Members of the Anaerolineaceae (Chloroflexi).</title>
        <authorList>
            <person name="Sekiguchi Y."/>
            <person name="Ohashi A."/>
            <person name="Matsuura N."/>
            <person name="Tourlousse M.D."/>
        </authorList>
    </citation>
    <scope>NUCLEOTIDE SEQUENCE [LARGE SCALE GENOMIC DNA]</scope>
    <source>
        <strain evidence="7">KOME-1</strain>
    </source>
</reference>
<dbReference type="OrthoDB" id="45037at2"/>
<organism evidence="7">
    <name type="scientific">Longilinea arvoryzae</name>
    <dbReference type="NCBI Taxonomy" id="360412"/>
    <lineage>
        <taxon>Bacteria</taxon>
        <taxon>Bacillati</taxon>
        <taxon>Chloroflexota</taxon>
        <taxon>Anaerolineae</taxon>
        <taxon>Anaerolineales</taxon>
        <taxon>Anaerolineaceae</taxon>
        <taxon>Longilinea</taxon>
    </lineage>
</organism>
<feature type="transmembrane region" description="Helical" evidence="6">
    <location>
        <begin position="134"/>
        <end position="157"/>
    </location>
</feature>
<sequence length="345" mass="36892">MRNKWVSGITGVLIALLIGALIMLVQGFNPIAVYSALFDYSLFGLYPLATTAKNAVPLVLTGLSASIAFASGPVNLGQPGQFLIGALFATIGGLYIHLPAILEVPILVLLAMLGGALWSGVAALLRMAFNMSEFIVTLMLNMIADFFTAWAIAGPFMDKTAFSAMTPQIDPAAWLPDIGGFSTTILFMLVALAISWFVFNRWKAGYEWRLSGQNSLFARLGGCNIDKNYVAVMLFTGALAGLAGGLLVMAGPHRFLKGLGANYAWDGVMVAIVANNGLIATLLYGFFFSAIQTGALGMELITDVPNEISQVLQAVMVLVIVASREAMNVILDRREAKRRAKERAA</sequence>
<dbReference type="Pfam" id="PF02653">
    <property type="entry name" value="BPD_transp_2"/>
    <property type="match status" value="1"/>
</dbReference>
<comment type="subcellular location">
    <subcellularLocation>
        <location evidence="1">Cell membrane</location>
        <topology evidence="1">Multi-pass membrane protein</topology>
    </subcellularLocation>
</comment>
<feature type="transmembrane region" description="Helical" evidence="6">
    <location>
        <begin position="263"/>
        <end position="291"/>
    </location>
</feature>
<gene>
    <name evidence="7" type="ORF">LARV_01479</name>
</gene>
<dbReference type="RefSeq" id="WP_075073044.1">
    <property type="nucleotide sequence ID" value="NZ_DF967972.1"/>
</dbReference>
<keyword evidence="4 6" id="KW-1133">Transmembrane helix</keyword>
<feature type="transmembrane region" description="Helical" evidence="6">
    <location>
        <begin position="229"/>
        <end position="251"/>
    </location>
</feature>
<evidence type="ECO:0000313" key="7">
    <source>
        <dbReference type="EMBL" id="GAP13724.1"/>
    </source>
</evidence>
<dbReference type="GO" id="GO:0005886">
    <property type="term" value="C:plasma membrane"/>
    <property type="evidence" value="ECO:0007669"/>
    <property type="project" value="UniProtKB-SubCell"/>
</dbReference>
<evidence type="ECO:0000256" key="5">
    <source>
        <dbReference type="ARBA" id="ARBA00023136"/>
    </source>
</evidence>
<dbReference type="STRING" id="360412.LARV_01479"/>
<dbReference type="InterPro" id="IPR001851">
    <property type="entry name" value="ABC_transp_permease"/>
</dbReference>
<keyword evidence="2" id="KW-1003">Cell membrane</keyword>
<evidence type="ECO:0000256" key="6">
    <source>
        <dbReference type="SAM" id="Phobius"/>
    </source>
</evidence>